<organism evidence="2 3">
    <name type="scientific">Limosilactobacillus reuteri</name>
    <name type="common">Lactobacillus reuteri</name>
    <dbReference type="NCBI Taxonomy" id="1598"/>
    <lineage>
        <taxon>Bacteria</taxon>
        <taxon>Bacillati</taxon>
        <taxon>Bacillota</taxon>
        <taxon>Bacilli</taxon>
        <taxon>Lactobacillales</taxon>
        <taxon>Lactobacillaceae</taxon>
        <taxon>Limosilactobacillus</taxon>
    </lineage>
</organism>
<gene>
    <name evidence="2" type="ORF">CBF96_04905</name>
</gene>
<comment type="caution">
    <text evidence="2">The sequence shown here is derived from an EMBL/GenBank/DDBJ whole genome shotgun (WGS) entry which is preliminary data.</text>
</comment>
<evidence type="ECO:0000256" key="1">
    <source>
        <dbReference type="SAM" id="Coils"/>
    </source>
</evidence>
<reference evidence="3" key="1">
    <citation type="submission" date="2017-05" db="EMBL/GenBank/DDBJ databases">
        <authorList>
            <person name="Lin X.B."/>
            <person name="Stothard P."/>
            <person name="Tasseva G."/>
            <person name="Walter J."/>
        </authorList>
    </citation>
    <scope>NUCLEOTIDE SEQUENCE [LARGE SCALE GENOMIC DNA]</scope>
    <source>
        <strain evidence="3">114h</strain>
    </source>
</reference>
<proteinExistence type="predicted"/>
<evidence type="ECO:0000313" key="2">
    <source>
        <dbReference type="EMBL" id="OYS69406.1"/>
    </source>
</evidence>
<accession>A0A256SRV3</accession>
<feature type="coiled-coil region" evidence="1">
    <location>
        <begin position="27"/>
        <end position="61"/>
    </location>
</feature>
<keyword evidence="1" id="KW-0175">Coiled coil</keyword>
<dbReference type="Proteomes" id="UP000215747">
    <property type="component" value="Unassembled WGS sequence"/>
</dbReference>
<dbReference type="AlphaFoldDB" id="A0A256SRV3"/>
<sequence length="61" mass="6923">MNNENNIDLNLVVNSLNQKLLVANYIAAQWEAKATQLGNENKQLKGQLEQLKQQNNEKGDK</sequence>
<name>A0A256SRV3_LIMRT</name>
<dbReference type="RefSeq" id="WP_094537007.1">
    <property type="nucleotide sequence ID" value="NZ_NGPL01000027.1"/>
</dbReference>
<protein>
    <submittedName>
        <fullName evidence="2">Uncharacterized protein</fullName>
    </submittedName>
</protein>
<dbReference type="EMBL" id="NGPL01000027">
    <property type="protein sequence ID" value="OYS69406.1"/>
    <property type="molecule type" value="Genomic_DNA"/>
</dbReference>
<evidence type="ECO:0000313" key="3">
    <source>
        <dbReference type="Proteomes" id="UP000215747"/>
    </source>
</evidence>
<reference evidence="2 3" key="2">
    <citation type="submission" date="2017-09" db="EMBL/GenBank/DDBJ databases">
        <title>Tripartite evolution among Lactobacillus johnsonii, Lactobacillus taiwanensis, Lactobacillus reuteri and their rodent host.</title>
        <authorList>
            <person name="Wang T."/>
            <person name="Knowles S."/>
            <person name="Cheng C."/>
        </authorList>
    </citation>
    <scope>NUCLEOTIDE SEQUENCE [LARGE SCALE GENOMIC DNA]</scope>
    <source>
        <strain evidence="2 3">114h</strain>
    </source>
</reference>